<dbReference type="EMBL" id="CH954181">
    <property type="protein sequence ID" value="EDV48705.1"/>
    <property type="molecule type" value="Genomic_DNA"/>
</dbReference>
<dbReference type="HOGENOM" id="CLU_2348829_0_0_1"/>
<proteinExistence type="predicted"/>
<evidence type="ECO:0000256" key="1">
    <source>
        <dbReference type="SAM" id="MobiDB-lite"/>
    </source>
</evidence>
<dbReference type="Proteomes" id="UP000008711">
    <property type="component" value="Unassembled WGS sequence"/>
</dbReference>
<reference evidence="2 3" key="2">
    <citation type="journal article" date="2008" name="Bioinformatics">
        <title>Assembly reconciliation.</title>
        <authorList>
            <person name="Zimin A.V."/>
            <person name="Smith D.R."/>
            <person name="Sutton G."/>
            <person name="Yorke J.A."/>
        </authorList>
    </citation>
    <scope>NUCLEOTIDE SEQUENCE [LARGE SCALE GENOMIC DNA]</scope>
    <source>
        <strain evidence="2 3">TSC#14021-0224.01</strain>
    </source>
</reference>
<dbReference type="AlphaFoldDB" id="B3P3C5"/>
<gene>
    <name evidence="2" type="primary">Dere\GG16767</name>
    <name evidence="2" type="ORF">Dere_GG16767</name>
</gene>
<accession>B3P3C5</accession>
<keyword evidence="3" id="KW-1185">Reference proteome</keyword>
<evidence type="ECO:0000313" key="3">
    <source>
        <dbReference type="Proteomes" id="UP000008711"/>
    </source>
</evidence>
<evidence type="ECO:0000313" key="2">
    <source>
        <dbReference type="EMBL" id="EDV48705.1"/>
    </source>
</evidence>
<protein>
    <submittedName>
        <fullName evidence="2">GG16767</fullName>
    </submittedName>
</protein>
<reference evidence="2 3" key="1">
    <citation type="journal article" date="2007" name="Nature">
        <title>Evolution of genes and genomes on the Drosophila phylogeny.</title>
        <authorList>
            <consortium name="Drosophila 12 Genomes Consortium"/>
            <person name="Clark A.G."/>
            <person name="Eisen M.B."/>
            <person name="Smith D.R."/>
            <person name="Bergman C.M."/>
            <person name="Oliver B."/>
            <person name="Markow T.A."/>
            <person name="Kaufman T.C."/>
            <person name="Kellis M."/>
            <person name="Gelbart W."/>
            <person name="Iyer V.N."/>
            <person name="Pollard D.A."/>
            <person name="Sackton T.B."/>
            <person name="Larracuente A.M."/>
            <person name="Singh N.D."/>
            <person name="Abad J.P."/>
            <person name="Abt D.N."/>
            <person name="Adryan B."/>
            <person name="Aguade M."/>
            <person name="Akashi H."/>
            <person name="Anderson W.W."/>
            <person name="Aquadro C.F."/>
            <person name="Ardell D.H."/>
            <person name="Arguello R."/>
            <person name="Artieri C.G."/>
            <person name="Barbash D.A."/>
            <person name="Barker D."/>
            <person name="Barsanti P."/>
            <person name="Batterham P."/>
            <person name="Batzoglou S."/>
            <person name="Begun D."/>
            <person name="Bhutkar A."/>
            <person name="Blanco E."/>
            <person name="Bosak S.A."/>
            <person name="Bradley R.K."/>
            <person name="Brand A.D."/>
            <person name="Brent M.R."/>
            <person name="Brooks A.N."/>
            <person name="Brown R.H."/>
            <person name="Butlin R.K."/>
            <person name="Caggese C."/>
            <person name="Calvi B.R."/>
            <person name="Bernardo de Carvalho A."/>
            <person name="Caspi A."/>
            <person name="Castrezana S."/>
            <person name="Celniker S.E."/>
            <person name="Chang J.L."/>
            <person name="Chapple C."/>
            <person name="Chatterji S."/>
            <person name="Chinwalla A."/>
            <person name="Civetta A."/>
            <person name="Clifton S.W."/>
            <person name="Comeron J.M."/>
            <person name="Costello J.C."/>
            <person name="Coyne J.A."/>
            <person name="Daub J."/>
            <person name="David R.G."/>
            <person name="Delcher A.L."/>
            <person name="Delehaunty K."/>
            <person name="Do C.B."/>
            <person name="Ebling H."/>
            <person name="Edwards K."/>
            <person name="Eickbush T."/>
            <person name="Evans J.D."/>
            <person name="Filipski A."/>
            <person name="Findeiss S."/>
            <person name="Freyhult E."/>
            <person name="Fulton L."/>
            <person name="Fulton R."/>
            <person name="Garcia A.C."/>
            <person name="Gardiner A."/>
            <person name="Garfield D.A."/>
            <person name="Garvin B.E."/>
            <person name="Gibson G."/>
            <person name="Gilbert D."/>
            <person name="Gnerre S."/>
            <person name="Godfrey J."/>
            <person name="Good R."/>
            <person name="Gotea V."/>
            <person name="Gravely B."/>
            <person name="Greenberg A.J."/>
            <person name="Griffiths-Jones S."/>
            <person name="Gross S."/>
            <person name="Guigo R."/>
            <person name="Gustafson E.A."/>
            <person name="Haerty W."/>
            <person name="Hahn M.W."/>
            <person name="Halligan D.L."/>
            <person name="Halpern A.L."/>
            <person name="Halter G.M."/>
            <person name="Han M.V."/>
            <person name="Heger A."/>
            <person name="Hillier L."/>
            <person name="Hinrichs A.S."/>
            <person name="Holmes I."/>
            <person name="Hoskins R.A."/>
            <person name="Hubisz M.J."/>
            <person name="Hultmark D."/>
            <person name="Huntley M.A."/>
            <person name="Jaffe D.B."/>
            <person name="Jagadeeshan S."/>
            <person name="Jeck W.R."/>
            <person name="Johnson J."/>
            <person name="Jones C.D."/>
            <person name="Jordan W.C."/>
            <person name="Karpen G.H."/>
            <person name="Kataoka E."/>
            <person name="Keightley P.D."/>
            <person name="Kheradpour P."/>
            <person name="Kirkness E.F."/>
            <person name="Koerich L.B."/>
            <person name="Kristiansen K."/>
            <person name="Kudrna D."/>
            <person name="Kulathinal R.J."/>
            <person name="Kumar S."/>
            <person name="Kwok R."/>
            <person name="Lander E."/>
            <person name="Langley C.H."/>
            <person name="Lapoint R."/>
            <person name="Lazzaro B.P."/>
            <person name="Lee S.J."/>
            <person name="Levesque L."/>
            <person name="Li R."/>
            <person name="Lin C.F."/>
            <person name="Lin M.F."/>
            <person name="Lindblad-Toh K."/>
            <person name="Llopart A."/>
            <person name="Long M."/>
            <person name="Low L."/>
            <person name="Lozovsky E."/>
            <person name="Lu J."/>
            <person name="Luo M."/>
            <person name="Machado C.A."/>
            <person name="Makalowski W."/>
            <person name="Marzo M."/>
            <person name="Matsuda M."/>
            <person name="Matzkin L."/>
            <person name="McAllister B."/>
            <person name="McBride C.S."/>
            <person name="McKernan B."/>
            <person name="McKernan K."/>
            <person name="Mendez-Lago M."/>
            <person name="Minx P."/>
            <person name="Mollenhauer M.U."/>
            <person name="Montooth K."/>
            <person name="Mount S.M."/>
            <person name="Mu X."/>
            <person name="Myers E."/>
            <person name="Negre B."/>
            <person name="Newfeld S."/>
            <person name="Nielsen R."/>
            <person name="Noor M.A."/>
            <person name="O'Grady P."/>
            <person name="Pachter L."/>
            <person name="Papaceit M."/>
            <person name="Parisi M.J."/>
            <person name="Parisi M."/>
            <person name="Parts L."/>
            <person name="Pedersen J.S."/>
            <person name="Pesole G."/>
            <person name="Phillippy A.M."/>
            <person name="Ponting C.P."/>
            <person name="Pop M."/>
            <person name="Porcelli D."/>
            <person name="Powell J.R."/>
            <person name="Prohaska S."/>
            <person name="Pruitt K."/>
            <person name="Puig M."/>
            <person name="Quesneville H."/>
            <person name="Ram K.R."/>
            <person name="Rand D."/>
            <person name="Rasmussen M.D."/>
            <person name="Reed L.K."/>
            <person name="Reenan R."/>
            <person name="Reily A."/>
            <person name="Remington K.A."/>
            <person name="Rieger T.T."/>
            <person name="Ritchie M.G."/>
            <person name="Robin C."/>
            <person name="Rogers Y.H."/>
            <person name="Rohde C."/>
            <person name="Rozas J."/>
            <person name="Rubenfield M.J."/>
            <person name="Ruiz A."/>
            <person name="Russo S."/>
            <person name="Salzberg S.L."/>
            <person name="Sanchez-Gracia A."/>
            <person name="Saranga D.J."/>
            <person name="Sato H."/>
            <person name="Schaeffer S.W."/>
            <person name="Schatz M.C."/>
            <person name="Schlenke T."/>
            <person name="Schwartz R."/>
            <person name="Segarra C."/>
            <person name="Singh R.S."/>
            <person name="Sirot L."/>
            <person name="Sirota M."/>
            <person name="Sisneros N.B."/>
            <person name="Smith C.D."/>
            <person name="Smith T.F."/>
            <person name="Spieth J."/>
            <person name="Stage D.E."/>
            <person name="Stark A."/>
            <person name="Stephan W."/>
            <person name="Strausberg R.L."/>
            <person name="Strempel S."/>
            <person name="Sturgill D."/>
            <person name="Sutton G."/>
            <person name="Sutton G.G."/>
            <person name="Tao W."/>
            <person name="Teichmann S."/>
            <person name="Tobari Y.N."/>
            <person name="Tomimura Y."/>
            <person name="Tsolas J.M."/>
            <person name="Valente V.L."/>
            <person name="Venter E."/>
            <person name="Venter J.C."/>
            <person name="Vicario S."/>
            <person name="Vieira F.G."/>
            <person name="Vilella A.J."/>
            <person name="Villasante A."/>
            <person name="Walenz B."/>
            <person name="Wang J."/>
            <person name="Wasserman M."/>
            <person name="Watts T."/>
            <person name="Wilson D."/>
            <person name="Wilson R.K."/>
            <person name="Wing R.A."/>
            <person name="Wolfner M.F."/>
            <person name="Wong A."/>
            <person name="Wong G.K."/>
            <person name="Wu C.I."/>
            <person name="Wu G."/>
            <person name="Yamamoto D."/>
            <person name="Yang H.P."/>
            <person name="Yang S.P."/>
            <person name="Yorke J.A."/>
            <person name="Yoshida K."/>
            <person name="Zdobnov E."/>
            <person name="Zhang P."/>
            <person name="Zhang Y."/>
            <person name="Zimin A.V."/>
            <person name="Baldwin J."/>
            <person name="Abdouelleil A."/>
            <person name="Abdulkadir J."/>
            <person name="Abebe A."/>
            <person name="Abera B."/>
            <person name="Abreu J."/>
            <person name="Acer S.C."/>
            <person name="Aftuck L."/>
            <person name="Alexander A."/>
            <person name="An P."/>
            <person name="Anderson E."/>
            <person name="Anderson S."/>
            <person name="Arachi H."/>
            <person name="Azer M."/>
            <person name="Bachantsang P."/>
            <person name="Barry A."/>
            <person name="Bayul T."/>
            <person name="Berlin A."/>
            <person name="Bessette D."/>
            <person name="Bloom T."/>
            <person name="Blye J."/>
            <person name="Boguslavskiy L."/>
            <person name="Bonnet C."/>
            <person name="Boukhgalter B."/>
            <person name="Bourzgui I."/>
            <person name="Brown A."/>
            <person name="Cahill P."/>
            <person name="Channer S."/>
            <person name="Cheshatsang Y."/>
            <person name="Chuda L."/>
            <person name="Citroen M."/>
            <person name="Collymore A."/>
            <person name="Cooke P."/>
            <person name="Costello M."/>
            <person name="D'Aco K."/>
            <person name="Daza R."/>
            <person name="De Haan G."/>
            <person name="DeGray S."/>
            <person name="DeMaso C."/>
            <person name="Dhargay N."/>
            <person name="Dooley K."/>
            <person name="Dooley E."/>
            <person name="Doricent M."/>
            <person name="Dorje P."/>
            <person name="Dorjee K."/>
            <person name="Dupes A."/>
            <person name="Elong R."/>
            <person name="Falk J."/>
            <person name="Farina A."/>
            <person name="Faro S."/>
            <person name="Ferguson D."/>
            <person name="Fisher S."/>
            <person name="Foley C.D."/>
            <person name="Franke A."/>
            <person name="Friedrich D."/>
            <person name="Gadbois L."/>
            <person name="Gearin G."/>
            <person name="Gearin C.R."/>
            <person name="Giannoukos G."/>
            <person name="Goode T."/>
            <person name="Graham J."/>
            <person name="Grandbois E."/>
            <person name="Grewal S."/>
            <person name="Gyaltsen K."/>
            <person name="Hafez N."/>
            <person name="Hagos B."/>
            <person name="Hall J."/>
            <person name="Henson C."/>
            <person name="Hollinger A."/>
            <person name="Honan T."/>
            <person name="Huard M.D."/>
            <person name="Hughes L."/>
            <person name="Hurhula B."/>
            <person name="Husby M.E."/>
            <person name="Kamat A."/>
            <person name="Kanga B."/>
            <person name="Kashin S."/>
            <person name="Khazanovich D."/>
            <person name="Kisner P."/>
            <person name="Lance K."/>
            <person name="Lara M."/>
            <person name="Lee W."/>
            <person name="Lennon N."/>
            <person name="Letendre F."/>
            <person name="LeVine R."/>
            <person name="Lipovsky A."/>
            <person name="Liu X."/>
            <person name="Liu J."/>
            <person name="Liu S."/>
            <person name="Lokyitsang T."/>
            <person name="Lokyitsang Y."/>
            <person name="Lubonja R."/>
            <person name="Lui A."/>
            <person name="MacDonald P."/>
            <person name="Magnisalis V."/>
            <person name="Maru K."/>
            <person name="Matthews C."/>
            <person name="McCusker W."/>
            <person name="McDonough S."/>
            <person name="Mehta T."/>
            <person name="Meldrim J."/>
            <person name="Meneus L."/>
            <person name="Mihai O."/>
            <person name="Mihalev A."/>
            <person name="Mihova T."/>
            <person name="Mittelman R."/>
            <person name="Mlenga V."/>
            <person name="Montmayeur A."/>
            <person name="Mulrain L."/>
            <person name="Navidi A."/>
            <person name="Naylor J."/>
            <person name="Negash T."/>
            <person name="Nguyen T."/>
            <person name="Nguyen N."/>
            <person name="Nicol R."/>
            <person name="Norbu C."/>
            <person name="Norbu N."/>
            <person name="Novod N."/>
            <person name="O'Neill B."/>
            <person name="Osman S."/>
            <person name="Markiewicz E."/>
            <person name="Oyono O.L."/>
            <person name="Patti C."/>
            <person name="Phunkhang P."/>
            <person name="Pierre F."/>
            <person name="Priest M."/>
            <person name="Raghuraman S."/>
            <person name="Rege F."/>
            <person name="Reyes R."/>
            <person name="Rise C."/>
            <person name="Rogov P."/>
            <person name="Ross K."/>
            <person name="Ryan E."/>
            <person name="Settipalli S."/>
            <person name="Shea T."/>
            <person name="Sherpa N."/>
            <person name="Shi L."/>
            <person name="Shih D."/>
            <person name="Sparrow T."/>
            <person name="Spaulding J."/>
            <person name="Stalker J."/>
            <person name="Stange-Thomann N."/>
            <person name="Stavropoulos S."/>
            <person name="Stone C."/>
            <person name="Strader C."/>
            <person name="Tesfaye S."/>
            <person name="Thomson T."/>
            <person name="Thoulutsang Y."/>
            <person name="Thoulutsang D."/>
            <person name="Topham K."/>
            <person name="Topping I."/>
            <person name="Tsamla T."/>
            <person name="Vassiliev H."/>
            <person name="Vo A."/>
            <person name="Wangchuk T."/>
            <person name="Wangdi T."/>
            <person name="Weiand M."/>
            <person name="Wilkinson J."/>
            <person name="Wilson A."/>
            <person name="Yadav S."/>
            <person name="Young G."/>
            <person name="Yu Q."/>
            <person name="Zembek L."/>
            <person name="Zhong D."/>
            <person name="Zimmer A."/>
            <person name="Zwirko Z."/>
            <person name="Jaffe D.B."/>
            <person name="Alvarez P."/>
            <person name="Brockman W."/>
            <person name="Butler J."/>
            <person name="Chin C."/>
            <person name="Gnerre S."/>
            <person name="Grabherr M."/>
            <person name="Kleber M."/>
            <person name="Mauceli E."/>
            <person name="MacCallum I."/>
        </authorList>
    </citation>
    <scope>NUCLEOTIDE SEQUENCE [LARGE SCALE GENOMIC DNA]</scope>
    <source>
        <strain evidence="2 3">TSC#14021-0224.01</strain>
    </source>
</reference>
<name>B3P3C5_DROER</name>
<organism evidence="2 3">
    <name type="scientific">Drosophila erecta</name>
    <name type="common">Fruit fly</name>
    <dbReference type="NCBI Taxonomy" id="7220"/>
    <lineage>
        <taxon>Eukaryota</taxon>
        <taxon>Metazoa</taxon>
        <taxon>Ecdysozoa</taxon>
        <taxon>Arthropoda</taxon>
        <taxon>Hexapoda</taxon>
        <taxon>Insecta</taxon>
        <taxon>Pterygota</taxon>
        <taxon>Neoptera</taxon>
        <taxon>Endopterygota</taxon>
        <taxon>Diptera</taxon>
        <taxon>Brachycera</taxon>
        <taxon>Muscomorpha</taxon>
        <taxon>Ephydroidea</taxon>
        <taxon>Drosophilidae</taxon>
        <taxon>Drosophila</taxon>
        <taxon>Sophophora</taxon>
    </lineage>
</organism>
<sequence length="97" mass="10841">MAGTTPLWMAGRVLPAQPRPQEDPHRQGLHPHPQDLDPPETHWGLQHPHWTFLGLSTEQLWTMEMVRATRMINFILNIAAGLGNSKLCQGGMGIDSL</sequence>
<feature type="region of interest" description="Disordered" evidence="1">
    <location>
        <begin position="1"/>
        <end position="43"/>
    </location>
</feature>